<evidence type="ECO:0000256" key="4">
    <source>
        <dbReference type="ARBA" id="ARBA00023163"/>
    </source>
</evidence>
<dbReference type="InterPro" id="IPR009057">
    <property type="entry name" value="Homeodomain-like_sf"/>
</dbReference>
<dbReference type="RefSeq" id="WP_317570652.1">
    <property type="nucleotide sequence ID" value="NZ_JAWLKA010000022.1"/>
</dbReference>
<organism evidence="8 9">
    <name type="scientific">Rhodococcus jostii</name>
    <dbReference type="NCBI Taxonomy" id="132919"/>
    <lineage>
        <taxon>Bacteria</taxon>
        <taxon>Bacillati</taxon>
        <taxon>Actinomycetota</taxon>
        <taxon>Actinomycetes</taxon>
        <taxon>Mycobacteriales</taxon>
        <taxon>Nocardiaceae</taxon>
        <taxon>Rhodococcus</taxon>
    </lineage>
</organism>
<dbReference type="Gene3D" id="1.10.357.10">
    <property type="entry name" value="Tetracycline Repressor, domain 2"/>
    <property type="match status" value="1"/>
</dbReference>
<name>A0ABU4CP53_RHOJO</name>
<reference evidence="8 9" key="1">
    <citation type="submission" date="2023-10" db="EMBL/GenBank/DDBJ databases">
        <title>Development of a sustainable strategy for remediation of hydrocarbon-contaminated territories based on the waste exchange concept.</title>
        <authorList>
            <person name="Krivoruchko A."/>
        </authorList>
    </citation>
    <scope>NUCLEOTIDE SEQUENCE [LARGE SCALE GENOMIC DNA]</scope>
    <source>
        <strain evidence="8 9">IEGM 60</strain>
    </source>
</reference>
<evidence type="ECO:0000259" key="7">
    <source>
        <dbReference type="PROSITE" id="PS50977"/>
    </source>
</evidence>
<evidence type="ECO:0000256" key="3">
    <source>
        <dbReference type="ARBA" id="ARBA00023125"/>
    </source>
</evidence>
<feature type="DNA-binding region" description="H-T-H motif" evidence="5">
    <location>
        <begin position="53"/>
        <end position="72"/>
    </location>
</feature>
<evidence type="ECO:0000256" key="5">
    <source>
        <dbReference type="PROSITE-ProRule" id="PRU00335"/>
    </source>
</evidence>
<keyword evidence="3 5" id="KW-0238">DNA-binding</keyword>
<dbReference type="InterPro" id="IPR001647">
    <property type="entry name" value="HTH_TetR"/>
</dbReference>
<dbReference type="Gene3D" id="1.10.10.60">
    <property type="entry name" value="Homeodomain-like"/>
    <property type="match status" value="1"/>
</dbReference>
<feature type="region of interest" description="Disordered" evidence="6">
    <location>
        <begin position="1"/>
        <end position="27"/>
    </location>
</feature>
<dbReference type="SUPFAM" id="SSF48498">
    <property type="entry name" value="Tetracyclin repressor-like, C-terminal domain"/>
    <property type="match status" value="1"/>
</dbReference>
<sequence length="248" mass="27372">MTTAKRAAEGTRRAPSTSAEPATRTSARRELVENEIFEHAARLFAERGFASTNLQEIADAVGLTRPALYYYVKSKDELLARLVASATGDATTELRKINRRSDLDPTEKLRAIARASVLRQAHHPARFQMIIRSEADLPEKLATAHEAGRRAVLGELAKVVDSGIRAGHFRPQDSRVAALSLIGMWNWLPWWYRADGRLSADAVADQMADMAVSAVAQQAQRIPETGGSKAAIALLRQDLDYLDRLIED</sequence>
<dbReference type="SUPFAM" id="SSF46689">
    <property type="entry name" value="Homeodomain-like"/>
    <property type="match status" value="1"/>
</dbReference>
<dbReference type="PANTHER" id="PTHR30055">
    <property type="entry name" value="HTH-TYPE TRANSCRIPTIONAL REGULATOR RUTR"/>
    <property type="match status" value="1"/>
</dbReference>
<dbReference type="PROSITE" id="PS50977">
    <property type="entry name" value="HTH_TETR_2"/>
    <property type="match status" value="1"/>
</dbReference>
<dbReference type="PANTHER" id="PTHR30055:SF175">
    <property type="entry name" value="HTH-TYPE TRANSCRIPTIONAL REPRESSOR KSTR2"/>
    <property type="match status" value="1"/>
</dbReference>
<evidence type="ECO:0000256" key="6">
    <source>
        <dbReference type="SAM" id="MobiDB-lite"/>
    </source>
</evidence>
<dbReference type="EMBL" id="JAWLKA010000022">
    <property type="protein sequence ID" value="MDV6284980.1"/>
    <property type="molecule type" value="Genomic_DNA"/>
</dbReference>
<accession>A0ABU4CP53</accession>
<feature type="compositionally biased region" description="Polar residues" evidence="6">
    <location>
        <begin position="14"/>
        <end position="25"/>
    </location>
</feature>
<evidence type="ECO:0000313" key="9">
    <source>
        <dbReference type="Proteomes" id="UP001185737"/>
    </source>
</evidence>
<dbReference type="Pfam" id="PF17932">
    <property type="entry name" value="TetR_C_24"/>
    <property type="match status" value="1"/>
</dbReference>
<dbReference type="PRINTS" id="PR00455">
    <property type="entry name" value="HTHTETR"/>
</dbReference>
<keyword evidence="2" id="KW-0805">Transcription regulation</keyword>
<evidence type="ECO:0000256" key="2">
    <source>
        <dbReference type="ARBA" id="ARBA00023015"/>
    </source>
</evidence>
<proteinExistence type="predicted"/>
<evidence type="ECO:0000313" key="8">
    <source>
        <dbReference type="EMBL" id="MDV6284980.1"/>
    </source>
</evidence>
<keyword evidence="1" id="KW-0678">Repressor</keyword>
<dbReference type="Proteomes" id="UP001185737">
    <property type="component" value="Unassembled WGS sequence"/>
</dbReference>
<dbReference type="Pfam" id="PF00440">
    <property type="entry name" value="TetR_N"/>
    <property type="match status" value="1"/>
</dbReference>
<dbReference type="InterPro" id="IPR036271">
    <property type="entry name" value="Tet_transcr_reg_TetR-rel_C_sf"/>
</dbReference>
<protein>
    <submittedName>
        <fullName evidence="8">TetR/AcrR family transcriptional regulator</fullName>
    </submittedName>
</protein>
<comment type="caution">
    <text evidence="8">The sequence shown here is derived from an EMBL/GenBank/DDBJ whole genome shotgun (WGS) entry which is preliminary data.</text>
</comment>
<gene>
    <name evidence="8" type="ORF">R3Q59_31345</name>
</gene>
<keyword evidence="9" id="KW-1185">Reference proteome</keyword>
<dbReference type="InterPro" id="IPR041490">
    <property type="entry name" value="KstR2_TetR_C"/>
</dbReference>
<evidence type="ECO:0000256" key="1">
    <source>
        <dbReference type="ARBA" id="ARBA00022491"/>
    </source>
</evidence>
<feature type="domain" description="HTH tetR-type" evidence="7">
    <location>
        <begin position="30"/>
        <end position="90"/>
    </location>
</feature>
<dbReference type="InterPro" id="IPR050109">
    <property type="entry name" value="HTH-type_TetR-like_transc_reg"/>
</dbReference>
<keyword evidence="4" id="KW-0804">Transcription</keyword>
<feature type="compositionally biased region" description="Basic and acidic residues" evidence="6">
    <location>
        <begin position="1"/>
        <end position="12"/>
    </location>
</feature>